<dbReference type="InterPro" id="IPR001347">
    <property type="entry name" value="SIS_dom"/>
</dbReference>
<dbReference type="Gene3D" id="1.10.10.10">
    <property type="entry name" value="Winged helix-like DNA-binding domain superfamily/Winged helix DNA-binding domain"/>
    <property type="match status" value="1"/>
</dbReference>
<dbReference type="RefSeq" id="WP_046327108.1">
    <property type="nucleotide sequence ID" value="NZ_BPOZ01000003.1"/>
</dbReference>
<dbReference type="Pfam" id="PF01418">
    <property type="entry name" value="HTH_6"/>
    <property type="match status" value="1"/>
</dbReference>
<dbReference type="InterPro" id="IPR035472">
    <property type="entry name" value="RpiR-like_SIS"/>
</dbReference>
<dbReference type="Pfam" id="PF01380">
    <property type="entry name" value="SIS"/>
    <property type="match status" value="1"/>
</dbReference>
<dbReference type="GO" id="GO:0003677">
    <property type="term" value="F:DNA binding"/>
    <property type="evidence" value="ECO:0007669"/>
    <property type="project" value="UniProtKB-KW"/>
</dbReference>
<keyword evidence="2" id="KW-0238">DNA-binding</keyword>
<dbReference type="GO" id="GO:1901135">
    <property type="term" value="P:carbohydrate derivative metabolic process"/>
    <property type="evidence" value="ECO:0007669"/>
    <property type="project" value="InterPro"/>
</dbReference>
<evidence type="ECO:0000259" key="4">
    <source>
        <dbReference type="PROSITE" id="PS51071"/>
    </source>
</evidence>
<feature type="domain" description="HTH rpiR-type" evidence="4">
    <location>
        <begin position="2"/>
        <end position="78"/>
    </location>
</feature>
<dbReference type="Gene3D" id="3.40.50.10490">
    <property type="entry name" value="Glucose-6-phosphate isomerase like protein, domain 1"/>
    <property type="match status" value="1"/>
</dbReference>
<evidence type="ECO:0000313" key="7">
    <source>
        <dbReference type="Proteomes" id="UP001164557"/>
    </source>
</evidence>
<dbReference type="InterPro" id="IPR047640">
    <property type="entry name" value="RpiR-like"/>
</dbReference>
<dbReference type="PROSITE" id="PS51464">
    <property type="entry name" value="SIS"/>
    <property type="match status" value="1"/>
</dbReference>
<protein>
    <submittedName>
        <fullName evidence="6">MurR/RpiR family transcriptional regulator</fullName>
    </submittedName>
</protein>
<proteinExistence type="predicted"/>
<reference evidence="6" key="1">
    <citation type="submission" date="2021-09" db="EMBL/GenBank/DDBJ databases">
        <title>Lactobacillus species from Apis mellifera, Switzerland.</title>
        <authorList>
            <person name="Pfister J."/>
            <person name="Brown A."/>
            <person name="Neumann P."/>
            <person name="Collaud A."/>
            <person name="Retschnig G."/>
            <person name="Perreten V."/>
        </authorList>
    </citation>
    <scope>NUCLEOTIDE SEQUENCE</scope>
    <source>
        <strain evidence="6">IBH002</strain>
    </source>
</reference>
<evidence type="ECO:0000256" key="2">
    <source>
        <dbReference type="ARBA" id="ARBA00023125"/>
    </source>
</evidence>
<accession>A0AA47GHM9</accession>
<dbReference type="InterPro" id="IPR036388">
    <property type="entry name" value="WH-like_DNA-bd_sf"/>
</dbReference>
<dbReference type="GO" id="GO:0003700">
    <property type="term" value="F:DNA-binding transcription factor activity"/>
    <property type="evidence" value="ECO:0007669"/>
    <property type="project" value="InterPro"/>
</dbReference>
<dbReference type="PANTHER" id="PTHR30514:SF1">
    <property type="entry name" value="HTH-TYPE TRANSCRIPTIONAL REGULATOR HEXR-RELATED"/>
    <property type="match status" value="1"/>
</dbReference>
<dbReference type="CDD" id="cd05013">
    <property type="entry name" value="SIS_RpiR"/>
    <property type="match status" value="1"/>
</dbReference>
<dbReference type="AlphaFoldDB" id="A0AA47GHM9"/>
<name>A0AA47GHM9_9LACO</name>
<evidence type="ECO:0000256" key="3">
    <source>
        <dbReference type="ARBA" id="ARBA00023163"/>
    </source>
</evidence>
<dbReference type="InterPro" id="IPR009057">
    <property type="entry name" value="Homeodomain-like_sf"/>
</dbReference>
<feature type="domain" description="SIS" evidence="5">
    <location>
        <begin position="102"/>
        <end position="241"/>
    </location>
</feature>
<dbReference type="InterPro" id="IPR000281">
    <property type="entry name" value="HTH_RpiR"/>
</dbReference>
<keyword evidence="1" id="KW-0805">Transcription regulation</keyword>
<evidence type="ECO:0000256" key="1">
    <source>
        <dbReference type="ARBA" id="ARBA00023015"/>
    </source>
</evidence>
<gene>
    <name evidence="6" type="ORF">LDX53_04405</name>
</gene>
<dbReference type="Proteomes" id="UP001164557">
    <property type="component" value="Chromosome"/>
</dbReference>
<dbReference type="EMBL" id="CP084389">
    <property type="protein sequence ID" value="UZX30445.1"/>
    <property type="molecule type" value="Genomic_DNA"/>
</dbReference>
<dbReference type="PROSITE" id="PS51071">
    <property type="entry name" value="HTH_RPIR"/>
    <property type="match status" value="1"/>
</dbReference>
<dbReference type="SUPFAM" id="SSF53697">
    <property type="entry name" value="SIS domain"/>
    <property type="match status" value="1"/>
</dbReference>
<organism evidence="6 7">
    <name type="scientific">Lactobacillus helsingborgensis</name>
    <dbReference type="NCBI Taxonomy" id="1218494"/>
    <lineage>
        <taxon>Bacteria</taxon>
        <taxon>Bacillati</taxon>
        <taxon>Bacillota</taxon>
        <taxon>Bacilli</taxon>
        <taxon>Lactobacillales</taxon>
        <taxon>Lactobacillaceae</taxon>
        <taxon>Lactobacillus</taxon>
    </lineage>
</organism>
<dbReference type="InterPro" id="IPR046348">
    <property type="entry name" value="SIS_dom_sf"/>
</dbReference>
<dbReference type="GO" id="GO:0097367">
    <property type="term" value="F:carbohydrate derivative binding"/>
    <property type="evidence" value="ECO:0007669"/>
    <property type="project" value="InterPro"/>
</dbReference>
<evidence type="ECO:0000313" key="6">
    <source>
        <dbReference type="EMBL" id="UZX30445.1"/>
    </source>
</evidence>
<evidence type="ECO:0000259" key="5">
    <source>
        <dbReference type="PROSITE" id="PS51464"/>
    </source>
</evidence>
<dbReference type="SUPFAM" id="SSF46689">
    <property type="entry name" value="Homeodomain-like"/>
    <property type="match status" value="1"/>
</dbReference>
<keyword evidence="7" id="KW-1185">Reference proteome</keyword>
<sequence>MLSFKEVYQAHEDELTDSEEYICDYILAHSSQVKNMSITCLASNTSVVPNTITRLCKKLNYKGYTELKYNLDTFSEDSQALSQRILFENTVKLINKKKEVQIINLFSKAKKVVFCASGETGNVGRYFTYAFNAVYNNSVFCSYTEEIWDILNHYSNLIVCMLSFSGDSEQTLKIAKLVKEKNIKLITVSDVSHFSPLAKMADIPLFCYSPNIFYKGYNLTNKMPMFVVLNSLLEQAINYQK</sequence>
<keyword evidence="3" id="KW-0804">Transcription</keyword>
<dbReference type="PANTHER" id="PTHR30514">
    <property type="entry name" value="GLUCOKINASE"/>
    <property type="match status" value="1"/>
</dbReference>